<evidence type="ECO:0000313" key="2">
    <source>
        <dbReference type="EMBL" id="CAB4959176.1"/>
    </source>
</evidence>
<feature type="region of interest" description="Disordered" evidence="1">
    <location>
        <begin position="247"/>
        <end position="266"/>
    </location>
</feature>
<accession>A0A6J7KTE9</accession>
<name>A0A6J7KTE9_9ZZZZ</name>
<gene>
    <name evidence="2" type="ORF">UFOPK3789_01178</name>
</gene>
<evidence type="ECO:0000256" key="1">
    <source>
        <dbReference type="SAM" id="MobiDB-lite"/>
    </source>
</evidence>
<feature type="region of interest" description="Disordered" evidence="1">
    <location>
        <begin position="1"/>
        <end position="44"/>
    </location>
</feature>
<dbReference type="EMBL" id="CAFBNL010000082">
    <property type="protein sequence ID" value="CAB4959176.1"/>
    <property type="molecule type" value="Genomic_DNA"/>
</dbReference>
<organism evidence="2">
    <name type="scientific">freshwater metagenome</name>
    <dbReference type="NCBI Taxonomy" id="449393"/>
    <lineage>
        <taxon>unclassified sequences</taxon>
        <taxon>metagenomes</taxon>
        <taxon>ecological metagenomes</taxon>
    </lineage>
</organism>
<dbReference type="AlphaFoldDB" id="A0A6J7KTE9"/>
<protein>
    <submittedName>
        <fullName evidence="2">Unannotated protein</fullName>
    </submittedName>
</protein>
<sequence>MPDPMPDPTSMPPSEGLPPRASPVSITPRRAQAPIPPERDDYSGEFTPDFRYEDLSKPALVRLVREFAQAVHLLDRSMCAAIGMSHGGAEVQRLAIEEWRGASPVYGERLREIMNIEGDGVSAIFKVLQLDPGFPHHYLDVRYELIDESHGFFELAYCGALMDAEPWGEKMVTSMCHHIEDGTFDYTAQAVNPKAHIKHVHRPPRVPSDQSPHCRWEITIDDDNETVPEADITKIVRGTTAATFKYPPMRDGTPHIPTKHSIESGR</sequence>
<feature type="compositionally biased region" description="Pro residues" evidence="1">
    <location>
        <begin position="1"/>
        <end position="11"/>
    </location>
</feature>
<reference evidence="2" key="1">
    <citation type="submission" date="2020-05" db="EMBL/GenBank/DDBJ databases">
        <authorList>
            <person name="Chiriac C."/>
            <person name="Salcher M."/>
            <person name="Ghai R."/>
            <person name="Kavagutti S V."/>
        </authorList>
    </citation>
    <scope>NUCLEOTIDE SEQUENCE</scope>
</reference>
<proteinExistence type="predicted"/>